<protein>
    <submittedName>
        <fullName evidence="2">Uncharacterized protein</fullName>
    </submittedName>
</protein>
<feature type="transmembrane region" description="Helical" evidence="1">
    <location>
        <begin position="39"/>
        <end position="58"/>
    </location>
</feature>
<name>A0A254PRQ6_9BURK</name>
<evidence type="ECO:0000313" key="3">
    <source>
        <dbReference type="Proteomes" id="UP000198104"/>
    </source>
</evidence>
<keyword evidence="3" id="KW-1185">Reference proteome</keyword>
<keyword evidence="1" id="KW-0472">Membrane</keyword>
<comment type="caution">
    <text evidence="2">The sequence shown here is derived from an EMBL/GenBank/DDBJ whole genome shotgun (WGS) entry which is preliminary data.</text>
</comment>
<dbReference type="AlphaFoldDB" id="A0A254PRQ6"/>
<dbReference type="Proteomes" id="UP000198104">
    <property type="component" value="Unassembled WGS sequence"/>
</dbReference>
<organism evidence="2 3">
    <name type="scientific">Polynucleobacter aenigmaticus</name>
    <dbReference type="NCBI Taxonomy" id="1743164"/>
    <lineage>
        <taxon>Bacteria</taxon>
        <taxon>Pseudomonadati</taxon>
        <taxon>Pseudomonadota</taxon>
        <taxon>Betaproteobacteria</taxon>
        <taxon>Burkholderiales</taxon>
        <taxon>Burkholderiaceae</taxon>
        <taxon>Polynucleobacter</taxon>
    </lineage>
</organism>
<evidence type="ECO:0000256" key="1">
    <source>
        <dbReference type="SAM" id="Phobius"/>
    </source>
</evidence>
<gene>
    <name evidence="2" type="ORF">CBI30_10770</name>
</gene>
<sequence length="81" mass="9481">MNELLFNKWRDQLDWLIKKIIPKYTLTSSAKGIMKHAPLFFWFNGICCYLFGTINGLLDASSRDVRRRMTNLTISVSKHDT</sequence>
<accession>A0A254PRQ6</accession>
<keyword evidence="1" id="KW-0812">Transmembrane</keyword>
<keyword evidence="1" id="KW-1133">Transmembrane helix</keyword>
<evidence type="ECO:0000313" key="2">
    <source>
        <dbReference type="EMBL" id="OWS69230.1"/>
    </source>
</evidence>
<reference evidence="2 3" key="1">
    <citation type="submission" date="2017-05" db="EMBL/GenBank/DDBJ databases">
        <title>Polynucleobacter sp. MWH-K35W1 isolated from the permanently anoxic monimolimnion of a meromictic lake.</title>
        <authorList>
            <person name="Hahn M.W."/>
        </authorList>
    </citation>
    <scope>NUCLEOTIDE SEQUENCE [LARGE SCALE GENOMIC DNA]</scope>
    <source>
        <strain evidence="2 3">MWH-K35W1</strain>
    </source>
</reference>
<dbReference type="EMBL" id="NGUO01000024">
    <property type="protein sequence ID" value="OWS69230.1"/>
    <property type="molecule type" value="Genomic_DNA"/>
</dbReference>
<proteinExistence type="predicted"/>